<dbReference type="InterPro" id="IPR002941">
    <property type="entry name" value="DNA_methylase_N4/N6"/>
</dbReference>
<dbReference type="InterPro" id="IPR017985">
    <property type="entry name" value="MeTrfase_CN4_CS"/>
</dbReference>
<evidence type="ECO:0000256" key="6">
    <source>
        <dbReference type="ARBA" id="ARBA00022747"/>
    </source>
</evidence>
<evidence type="ECO:0000256" key="8">
    <source>
        <dbReference type="ARBA" id="ARBA00049120"/>
    </source>
</evidence>
<feature type="domain" description="DNA methylase N-4/N-6" evidence="10">
    <location>
        <begin position="39"/>
        <end position="88"/>
    </location>
</feature>
<dbReference type="AlphaFoldDB" id="A0A1H6CZ56"/>
<dbReference type="GO" id="GO:0015667">
    <property type="term" value="F:site-specific DNA-methyltransferase (cytosine-N4-specific) activity"/>
    <property type="evidence" value="ECO:0007669"/>
    <property type="project" value="UniProtKB-EC"/>
</dbReference>
<keyword evidence="5" id="KW-0949">S-adenosyl-L-methionine</keyword>
<evidence type="ECO:0000259" key="10">
    <source>
        <dbReference type="Pfam" id="PF01555"/>
    </source>
</evidence>
<accession>A0A1H6CZ56</accession>
<evidence type="ECO:0000313" key="12">
    <source>
        <dbReference type="EMBL" id="SFD05352.1"/>
    </source>
</evidence>
<keyword evidence="6" id="KW-0680">Restriction system</keyword>
<dbReference type="PROSITE" id="PS01261">
    <property type="entry name" value="UPF0020"/>
    <property type="match status" value="1"/>
</dbReference>
<keyword evidence="13" id="KW-1185">Reference proteome</keyword>
<dbReference type="Pfam" id="PF01555">
    <property type="entry name" value="N6_N4_Mtase"/>
    <property type="match status" value="1"/>
</dbReference>
<dbReference type="EMBL" id="FOME01000002">
    <property type="protein sequence ID" value="SFD05352.1"/>
    <property type="molecule type" value="Genomic_DNA"/>
</dbReference>
<dbReference type="GO" id="GO:0003677">
    <property type="term" value="F:DNA binding"/>
    <property type="evidence" value="ECO:0007669"/>
    <property type="project" value="UniProtKB-KW"/>
</dbReference>
<protein>
    <recommendedName>
        <fullName evidence="2">site-specific DNA-methyltransferase (cytosine-N(4)-specific)</fullName>
        <ecNumber evidence="2">2.1.1.113</ecNumber>
    </recommendedName>
</protein>
<reference evidence="11" key="2">
    <citation type="submission" date="2016-10" db="EMBL/GenBank/DDBJ databases">
        <authorList>
            <person name="de Groot N.N."/>
        </authorList>
    </citation>
    <scope>NUCLEOTIDE SEQUENCE [LARGE SCALE GENOMIC DNA]</scope>
    <source>
        <strain evidence="11">ATCC 20501</strain>
    </source>
</reference>
<gene>
    <name evidence="11" type="ORF">SAMN02982929_03751</name>
    <name evidence="12" type="ORF">SAMN05216506_102346</name>
</gene>
<evidence type="ECO:0000256" key="5">
    <source>
        <dbReference type="ARBA" id="ARBA00022691"/>
    </source>
</evidence>
<dbReference type="PROSITE" id="PS00093">
    <property type="entry name" value="N4_MTASE"/>
    <property type="match status" value="1"/>
</dbReference>
<comment type="catalytic activity">
    <reaction evidence="8">
        <text>a 2'-deoxycytidine in DNA + S-adenosyl-L-methionine = an N(4)-methyl-2'-deoxycytidine in DNA + S-adenosyl-L-homocysteine + H(+)</text>
        <dbReference type="Rhea" id="RHEA:16857"/>
        <dbReference type="Rhea" id="RHEA-COMP:11369"/>
        <dbReference type="Rhea" id="RHEA-COMP:13674"/>
        <dbReference type="ChEBI" id="CHEBI:15378"/>
        <dbReference type="ChEBI" id="CHEBI:57856"/>
        <dbReference type="ChEBI" id="CHEBI:59789"/>
        <dbReference type="ChEBI" id="CHEBI:85452"/>
        <dbReference type="ChEBI" id="CHEBI:137933"/>
        <dbReference type="EC" id="2.1.1.113"/>
    </reaction>
</comment>
<evidence type="ECO:0000313" key="11">
    <source>
        <dbReference type="EMBL" id="SEG78429.1"/>
    </source>
</evidence>
<dbReference type="SUPFAM" id="SSF53335">
    <property type="entry name" value="S-adenosyl-L-methionine-dependent methyltransferases"/>
    <property type="match status" value="1"/>
</dbReference>
<evidence type="ECO:0000313" key="13">
    <source>
        <dbReference type="Proteomes" id="UP000199690"/>
    </source>
</evidence>
<dbReference type="InterPro" id="IPR029063">
    <property type="entry name" value="SAM-dependent_MTases_sf"/>
</dbReference>
<dbReference type="GO" id="GO:0009307">
    <property type="term" value="P:DNA restriction-modification system"/>
    <property type="evidence" value="ECO:0007669"/>
    <property type="project" value="UniProtKB-KW"/>
</dbReference>
<dbReference type="Gene3D" id="3.40.50.150">
    <property type="entry name" value="Vaccinia Virus protein VP39"/>
    <property type="match status" value="2"/>
</dbReference>
<proteinExistence type="inferred from homology"/>
<dbReference type="Proteomes" id="UP000236729">
    <property type="component" value="Unassembled WGS sequence"/>
</dbReference>
<feature type="region of interest" description="Disordered" evidence="9">
    <location>
        <begin position="382"/>
        <end position="401"/>
    </location>
</feature>
<accession>A0A1I1P6Y1</accession>
<organism evidence="11 14">
    <name type="scientific">Saccharopolyspora kobensis</name>
    <dbReference type="NCBI Taxonomy" id="146035"/>
    <lineage>
        <taxon>Bacteria</taxon>
        <taxon>Bacillati</taxon>
        <taxon>Actinomycetota</taxon>
        <taxon>Actinomycetes</taxon>
        <taxon>Pseudonocardiales</taxon>
        <taxon>Pseudonocardiaceae</taxon>
        <taxon>Saccharopolyspora</taxon>
    </lineage>
</organism>
<dbReference type="GO" id="GO:0032259">
    <property type="term" value="P:methylation"/>
    <property type="evidence" value="ECO:0007669"/>
    <property type="project" value="UniProtKB-KW"/>
</dbReference>
<keyword evidence="7" id="KW-0238">DNA-binding</keyword>
<dbReference type="InterPro" id="IPR053943">
    <property type="entry name" value="RlmKL-like_Mtase_CS"/>
</dbReference>
<evidence type="ECO:0000256" key="9">
    <source>
        <dbReference type="SAM" id="MobiDB-lite"/>
    </source>
</evidence>
<sequence>MLLAEAVPYSDVPFTRDAIPQRLLDIEGGRRVNALPWRGQFSPELVEVLLKTYSEGGLVLDPFCGSGTTLLEAAQEGLPSHGVEVNPAAQILANLYLLSNHEKDVRLRAFGSVESRLRASGAAAHQTAALLEMVRRVDDPLGVLIARAIFLLALNNGDRVSEKSLGRALGLVENLVLRLPSSCSEISVELGDSRHISLPDGGAGMVLTSPPYVNVFNYHQNYRKAVELLGYEVLPAARAEFGSNRKHRQNRFLTVVQYAQDIGLTLRESVRVVRPGGISVWVIGRESSVRGSAVPNPRIVYEMALGIGGLELIGKHERKFRSRYGALVYEDILVFRHAGIGDSPVLAEDPVVLGREVGRGVLESLSPSGVEREMEIAQAIEGADRVGPSVPPDHGLHSGQR</sequence>
<evidence type="ECO:0000256" key="4">
    <source>
        <dbReference type="ARBA" id="ARBA00022679"/>
    </source>
</evidence>
<reference evidence="13 14" key="1">
    <citation type="submission" date="2016-10" db="EMBL/GenBank/DDBJ databases">
        <authorList>
            <person name="Varghese N."/>
            <person name="Submissions S."/>
        </authorList>
    </citation>
    <scope>NUCLEOTIDE SEQUENCE [LARGE SCALE GENOMIC DNA]</scope>
    <source>
        <strain evidence="14">ATCC 20501</strain>
        <strain evidence="12 13">CGMCC 4.3529</strain>
    </source>
</reference>
<evidence type="ECO:0000256" key="1">
    <source>
        <dbReference type="ARBA" id="ARBA00010203"/>
    </source>
</evidence>
<dbReference type="RefSeq" id="WP_093349339.1">
    <property type="nucleotide sequence ID" value="NZ_FNVB01000005.1"/>
</dbReference>
<name>A0A1H6CZ56_9PSEU</name>
<evidence type="ECO:0000313" key="14">
    <source>
        <dbReference type="Proteomes" id="UP000236729"/>
    </source>
</evidence>
<dbReference type="EMBL" id="FNVB01000005">
    <property type="protein sequence ID" value="SEG78429.1"/>
    <property type="molecule type" value="Genomic_DNA"/>
</dbReference>
<dbReference type="EC" id="2.1.1.113" evidence="2"/>
<evidence type="ECO:0000256" key="3">
    <source>
        <dbReference type="ARBA" id="ARBA00022603"/>
    </source>
</evidence>
<dbReference type="Proteomes" id="UP000199690">
    <property type="component" value="Unassembled WGS sequence"/>
</dbReference>
<evidence type="ECO:0000256" key="7">
    <source>
        <dbReference type="ARBA" id="ARBA00023125"/>
    </source>
</evidence>
<evidence type="ECO:0000256" key="2">
    <source>
        <dbReference type="ARBA" id="ARBA00012185"/>
    </source>
</evidence>
<keyword evidence="4 11" id="KW-0808">Transferase</keyword>
<keyword evidence="3 11" id="KW-0489">Methyltransferase</keyword>
<comment type="similarity">
    <text evidence="1">Belongs to the N(4)/N(6)-methyltransferase family. N(4) subfamily.</text>
</comment>
<dbReference type="GO" id="GO:0008170">
    <property type="term" value="F:N-methyltransferase activity"/>
    <property type="evidence" value="ECO:0007669"/>
    <property type="project" value="InterPro"/>
</dbReference>